<dbReference type="OrthoDB" id="6409609at2759"/>
<accession>A0A4Y2FBX2</accession>
<dbReference type="Pfam" id="PF00646">
    <property type="entry name" value="F-box"/>
    <property type="match status" value="1"/>
</dbReference>
<feature type="domain" description="F-box" evidence="1">
    <location>
        <begin position="34"/>
        <end position="71"/>
    </location>
</feature>
<reference evidence="2 3" key="1">
    <citation type="journal article" date="2019" name="Sci. Rep.">
        <title>Orb-weaving spider Araneus ventricosus genome elucidates the spidroin gene catalogue.</title>
        <authorList>
            <person name="Kono N."/>
            <person name="Nakamura H."/>
            <person name="Ohtoshi R."/>
            <person name="Moran D.A.P."/>
            <person name="Shinohara A."/>
            <person name="Yoshida Y."/>
            <person name="Fujiwara M."/>
            <person name="Mori M."/>
            <person name="Tomita M."/>
            <person name="Arakawa K."/>
        </authorList>
    </citation>
    <scope>NUCLEOTIDE SEQUENCE [LARGE SCALE GENOMIC DNA]</scope>
</reference>
<dbReference type="EMBL" id="BGPR01000879">
    <property type="protein sequence ID" value="GBM38822.1"/>
    <property type="molecule type" value="Genomic_DNA"/>
</dbReference>
<dbReference type="Gene3D" id="1.20.1280.50">
    <property type="match status" value="1"/>
</dbReference>
<name>A0A4Y2FBX2_ARAVE</name>
<protein>
    <recommendedName>
        <fullName evidence="1">F-box domain-containing protein</fullName>
    </recommendedName>
</protein>
<dbReference type="InterPro" id="IPR001810">
    <property type="entry name" value="F-box_dom"/>
</dbReference>
<keyword evidence="3" id="KW-1185">Reference proteome</keyword>
<evidence type="ECO:0000259" key="1">
    <source>
        <dbReference type="Pfam" id="PF00646"/>
    </source>
</evidence>
<comment type="caution">
    <text evidence="2">The sequence shown here is derived from an EMBL/GenBank/DDBJ whole genome shotgun (WGS) entry which is preliminary data.</text>
</comment>
<sequence>MMGCFPTKIDPFLKLLFDNRSTKSITSREIEDQWCDLPSPALENIYYFAGREDQFNMSLVCRKWSEGFRSPAVCQKFRFALTKSQLSTDKCSIMTFVKKCCCMFRHVVIVYTFPRKKDLIKTWCRRLIVFLQILANYSRLFSVEFQDLTYCFEKIDTATYGDICRAIADFLGSQYRLKRAEFYYCSFRFQEGVELLGSLTENSRESLTHLVLREFVPSESNGVQDSTAAQNVPTLECLPSLTTLEIDYSLIFENMVALSLLPSKQ</sequence>
<gene>
    <name evidence="2" type="ORF">AVEN_274645_1</name>
</gene>
<dbReference type="SUPFAM" id="SSF81383">
    <property type="entry name" value="F-box domain"/>
    <property type="match status" value="1"/>
</dbReference>
<organism evidence="2 3">
    <name type="scientific">Araneus ventricosus</name>
    <name type="common">Orbweaver spider</name>
    <name type="synonym">Epeira ventricosa</name>
    <dbReference type="NCBI Taxonomy" id="182803"/>
    <lineage>
        <taxon>Eukaryota</taxon>
        <taxon>Metazoa</taxon>
        <taxon>Ecdysozoa</taxon>
        <taxon>Arthropoda</taxon>
        <taxon>Chelicerata</taxon>
        <taxon>Arachnida</taxon>
        <taxon>Araneae</taxon>
        <taxon>Araneomorphae</taxon>
        <taxon>Entelegynae</taxon>
        <taxon>Araneoidea</taxon>
        <taxon>Araneidae</taxon>
        <taxon>Araneus</taxon>
    </lineage>
</organism>
<proteinExistence type="predicted"/>
<evidence type="ECO:0000313" key="2">
    <source>
        <dbReference type="EMBL" id="GBM38822.1"/>
    </source>
</evidence>
<dbReference type="Proteomes" id="UP000499080">
    <property type="component" value="Unassembled WGS sequence"/>
</dbReference>
<dbReference type="InterPro" id="IPR036047">
    <property type="entry name" value="F-box-like_dom_sf"/>
</dbReference>
<evidence type="ECO:0000313" key="3">
    <source>
        <dbReference type="Proteomes" id="UP000499080"/>
    </source>
</evidence>
<dbReference type="AlphaFoldDB" id="A0A4Y2FBX2"/>